<proteinExistence type="predicted"/>
<keyword evidence="2" id="KW-1185">Reference proteome</keyword>
<dbReference type="InterPro" id="IPR027910">
    <property type="entry name" value="YdiL_sf"/>
</dbReference>
<comment type="caution">
    <text evidence="1">The sequence shown here is derived from an EMBL/GenBank/DDBJ whole genome shotgun (WGS) entry which is preliminary data.</text>
</comment>
<dbReference type="Proteomes" id="UP000094412">
    <property type="component" value="Unassembled WGS sequence"/>
</dbReference>
<dbReference type="AlphaFoldDB" id="A0A1C2DD33"/>
<sequence>MVIYMVQNLAYADVMADKPASRPIAKAIRHPSGKGFAGQFALPGLVPDEVRDRENRVTRFDNERDAEFMALRVMKAVLESRMSDPRKAGGYDRLTGADLAQLLVDADLTPTEFAEIYGVPQARVMGWIDGAQDIPHSAQVLIRLLSIEENYVKARAITDQAQGLRSD</sequence>
<evidence type="ECO:0000313" key="2">
    <source>
        <dbReference type="Proteomes" id="UP000094412"/>
    </source>
</evidence>
<name>A0A1C2DD33_9HYPH</name>
<accession>A0A1C2DD33</accession>
<gene>
    <name evidence="1" type="ORF">QV13_23990</name>
</gene>
<organism evidence="1 2">
    <name type="scientific">Mesorhizobium hungaricum</name>
    <dbReference type="NCBI Taxonomy" id="1566387"/>
    <lineage>
        <taxon>Bacteria</taxon>
        <taxon>Pseudomonadati</taxon>
        <taxon>Pseudomonadota</taxon>
        <taxon>Alphaproteobacteria</taxon>
        <taxon>Hyphomicrobiales</taxon>
        <taxon>Phyllobacteriaceae</taxon>
        <taxon>Mesorhizobium</taxon>
    </lineage>
</organism>
<dbReference type="STRING" id="1566387.QV13_23990"/>
<evidence type="ECO:0000313" key="1">
    <source>
        <dbReference type="EMBL" id="OCX12662.1"/>
    </source>
</evidence>
<reference evidence="1 2" key="1">
    <citation type="submission" date="2016-08" db="EMBL/GenBank/DDBJ databases">
        <title>Whole genome sequence of Mesorhizobium sp. strain UASWS1009 isolated from industrial sewage.</title>
        <authorList>
            <person name="Crovadore J."/>
            <person name="Calmin G."/>
            <person name="Chablais R."/>
            <person name="Cochard B."/>
            <person name="Lefort F."/>
        </authorList>
    </citation>
    <scope>NUCLEOTIDE SEQUENCE [LARGE SCALE GENOMIC DNA]</scope>
    <source>
        <strain evidence="1 2">UASWS1009</strain>
    </source>
</reference>
<dbReference type="EMBL" id="MDEO01000036">
    <property type="protein sequence ID" value="OCX12662.1"/>
    <property type="molecule type" value="Genomic_DNA"/>
</dbReference>
<protein>
    <submittedName>
        <fullName evidence="1">Uncharacterized protein</fullName>
    </submittedName>
</protein>
<dbReference type="Gene3D" id="1.10.3100.10">
    <property type="entry name" value="Putative cytoplasmic protein"/>
    <property type="match status" value="1"/>
</dbReference>